<dbReference type="Gene3D" id="1.10.10.10">
    <property type="entry name" value="Winged helix-like DNA-binding domain superfamily/Winged helix DNA-binding domain"/>
    <property type="match status" value="1"/>
</dbReference>
<dbReference type="Pfam" id="PF00126">
    <property type="entry name" value="HTH_1"/>
    <property type="match status" value="1"/>
</dbReference>
<dbReference type="RefSeq" id="WP_017491501.1">
    <property type="nucleotide sequence ID" value="NZ_CAUQAZ010000007.1"/>
</dbReference>
<evidence type="ECO:0000256" key="3">
    <source>
        <dbReference type="ARBA" id="ARBA00023125"/>
    </source>
</evidence>
<proteinExistence type="inferred from homology"/>
<dbReference type="GO" id="GO:0000976">
    <property type="term" value="F:transcription cis-regulatory region binding"/>
    <property type="evidence" value="ECO:0007669"/>
    <property type="project" value="TreeGrafter"/>
</dbReference>
<dbReference type="GO" id="GO:0003700">
    <property type="term" value="F:DNA-binding transcription factor activity"/>
    <property type="evidence" value="ECO:0007669"/>
    <property type="project" value="InterPro"/>
</dbReference>
<keyword evidence="7" id="KW-1185">Reference proteome</keyword>
<dbReference type="PANTHER" id="PTHR30126:SF97">
    <property type="entry name" value="HTH-TYPE TRANSCRIPTIONAL REGULATOR ABGR"/>
    <property type="match status" value="1"/>
</dbReference>
<comment type="similarity">
    <text evidence="1">Belongs to the LysR transcriptional regulatory family.</text>
</comment>
<evidence type="ECO:0000256" key="4">
    <source>
        <dbReference type="ARBA" id="ARBA00023163"/>
    </source>
</evidence>
<name>A0A1X0W9M8_9GAMM</name>
<dbReference type="Pfam" id="PF03466">
    <property type="entry name" value="LysR_substrate"/>
    <property type="match status" value="1"/>
</dbReference>
<dbReference type="PANTHER" id="PTHR30126">
    <property type="entry name" value="HTH-TYPE TRANSCRIPTIONAL REGULATOR"/>
    <property type="match status" value="1"/>
</dbReference>
<dbReference type="PROSITE" id="PS50931">
    <property type="entry name" value="HTH_LYSR"/>
    <property type="match status" value="1"/>
</dbReference>
<sequence>MNNKDLIYFLKVAELKHLGYASQNLNLTQPALSKSIARLEKLCQTRLFKRLGRGLELTEAGRLLYQRGLVLQNGFDETLRQIAEMGAGLSGVVRLGSAGSATQFLLPAVCREMQLLAPNIKLEIQIGMNDVLYGMLGRNELDFILGPIVKGDKPVITVPVTEDHVVVAASRNHPLAGKEATAAQLSRCGWILPAKSVAMRKWLDRYFFDNHCPALDVRIEISSLAAAPELIAESGLLSFISENSLSEEVFASRLVRVKNDDVIMARSFGITYLAENTLSPAAQRVIEVIQDYKNL</sequence>
<evidence type="ECO:0000256" key="2">
    <source>
        <dbReference type="ARBA" id="ARBA00023015"/>
    </source>
</evidence>
<dbReference type="InterPro" id="IPR036390">
    <property type="entry name" value="WH_DNA-bd_sf"/>
</dbReference>
<accession>A0A1X0W9M8</accession>
<dbReference type="Proteomes" id="UP000192536">
    <property type="component" value="Unassembled WGS sequence"/>
</dbReference>
<dbReference type="SUPFAM" id="SSF46785">
    <property type="entry name" value="Winged helix' DNA-binding domain"/>
    <property type="match status" value="1"/>
</dbReference>
<dbReference type="InterPro" id="IPR036388">
    <property type="entry name" value="WH-like_DNA-bd_sf"/>
</dbReference>
<keyword evidence="2" id="KW-0805">Transcription regulation</keyword>
<keyword evidence="3" id="KW-0238">DNA-binding</keyword>
<dbReference type="STRING" id="1646377.BS640_21250"/>
<evidence type="ECO:0000259" key="5">
    <source>
        <dbReference type="PROSITE" id="PS50931"/>
    </source>
</evidence>
<dbReference type="PRINTS" id="PR00039">
    <property type="entry name" value="HTHLYSR"/>
</dbReference>
<protein>
    <submittedName>
        <fullName evidence="6">LysR family transcriptional regulator</fullName>
    </submittedName>
</protein>
<gene>
    <name evidence="6" type="ORF">BS640_21250</name>
</gene>
<dbReference type="InterPro" id="IPR000847">
    <property type="entry name" value="LysR_HTH_N"/>
</dbReference>
<dbReference type="EMBL" id="MRWE01000052">
    <property type="protein sequence ID" value="ORJ23480.1"/>
    <property type="molecule type" value="Genomic_DNA"/>
</dbReference>
<feature type="domain" description="HTH lysR-type" evidence="5">
    <location>
        <begin position="1"/>
        <end position="58"/>
    </location>
</feature>
<evidence type="ECO:0000313" key="6">
    <source>
        <dbReference type="EMBL" id="ORJ23480.1"/>
    </source>
</evidence>
<comment type="caution">
    <text evidence="6">The sequence shown here is derived from an EMBL/GenBank/DDBJ whole genome shotgun (WGS) entry which is preliminary data.</text>
</comment>
<evidence type="ECO:0000256" key="1">
    <source>
        <dbReference type="ARBA" id="ARBA00009437"/>
    </source>
</evidence>
<dbReference type="InterPro" id="IPR005119">
    <property type="entry name" value="LysR_subst-bd"/>
</dbReference>
<dbReference type="GeneID" id="93568736"/>
<organism evidence="6 7">
    <name type="scientific">Rouxiella badensis</name>
    <dbReference type="NCBI Taxonomy" id="1646377"/>
    <lineage>
        <taxon>Bacteria</taxon>
        <taxon>Pseudomonadati</taxon>
        <taxon>Pseudomonadota</taxon>
        <taxon>Gammaproteobacteria</taxon>
        <taxon>Enterobacterales</taxon>
        <taxon>Yersiniaceae</taxon>
        <taxon>Rouxiella</taxon>
    </lineage>
</organism>
<reference evidence="6 7" key="1">
    <citation type="journal article" date="2017" name="Int. J. Syst. Evol. Microbiol.">
        <title>Rouxiella badensis sp. nov. and Rouxiella silvae sp. nov. isolated from peat bog soil in Germany and emendation of the genus description.</title>
        <authorList>
            <person name="Le Fleche-Mateos A."/>
            <person name="Kugler J.H."/>
            <person name="Hansen S.H."/>
            <person name="Syldatk C."/>
            <person name="Hausmann R."/>
            <person name="Lomprez F."/>
            <person name="Vandenbogaert M."/>
            <person name="Manuguerra J.C."/>
            <person name="Grimont P.A."/>
        </authorList>
    </citation>
    <scope>NUCLEOTIDE SEQUENCE [LARGE SCALE GENOMIC DNA]</scope>
    <source>
        <strain evidence="6 7">DSM 100043</strain>
    </source>
</reference>
<dbReference type="SUPFAM" id="SSF53850">
    <property type="entry name" value="Periplasmic binding protein-like II"/>
    <property type="match status" value="1"/>
</dbReference>
<evidence type="ECO:0000313" key="7">
    <source>
        <dbReference type="Proteomes" id="UP000192536"/>
    </source>
</evidence>
<dbReference type="AlphaFoldDB" id="A0A1X0W9M8"/>
<dbReference type="Gene3D" id="3.40.190.290">
    <property type="match status" value="1"/>
</dbReference>
<keyword evidence="4" id="KW-0804">Transcription</keyword>